<dbReference type="AlphaFoldDB" id="A0A5B7TWG9"/>
<evidence type="ECO:0000256" key="1">
    <source>
        <dbReference type="SAM" id="Phobius"/>
    </source>
</evidence>
<evidence type="ECO:0000313" key="2">
    <source>
        <dbReference type="EMBL" id="QCX39002.1"/>
    </source>
</evidence>
<dbReference type="InterPro" id="IPR054213">
    <property type="entry name" value="DUF6920"/>
</dbReference>
<feature type="transmembrane region" description="Helical" evidence="1">
    <location>
        <begin position="42"/>
        <end position="60"/>
    </location>
</feature>
<feature type="transmembrane region" description="Helical" evidence="1">
    <location>
        <begin position="90"/>
        <end position="108"/>
    </location>
</feature>
<dbReference type="KEGG" id="fbe:FF125_11350"/>
<dbReference type="RefSeq" id="WP_138949879.1">
    <property type="nucleotide sequence ID" value="NZ_CP040749.1"/>
</dbReference>
<accession>A0A5B7TWG9</accession>
<name>A0A5B7TWG9_9FLAO</name>
<dbReference type="EMBL" id="CP040749">
    <property type="protein sequence ID" value="QCX39002.1"/>
    <property type="molecule type" value="Genomic_DNA"/>
</dbReference>
<dbReference type="OrthoDB" id="9786534at2"/>
<keyword evidence="1" id="KW-0812">Transmembrane</keyword>
<keyword evidence="1" id="KW-0472">Membrane</keyword>
<protein>
    <submittedName>
        <fullName evidence="2">Uncharacterized protein</fullName>
    </submittedName>
</protein>
<sequence>MRLAFAFLILIHGLIHLMGFVKAFRLAEIHQLSQSISKPMGIFWLFSALLFILSAVLYLVKQDLWIAFAIIGVLISQVLILMFWKDAKFGTIANVIILLITLSAYGNYRFKTMVDKELNAITNNLQFNKERISQNDIDSLPLIVQKWMQTSGVIGKEKIISVRLKQVGEMRTEVDGKWKPFSATQYFNIESSSFIWTAKIKMMPLIDLVGRDKLINGKGEMLIKLSGLIAVVNESDNIKINTGAMIRYLAETCWFPTAGLEDAITWENIDVTTAKATLKINNQSVSGLFKFNSNGDFISFEADRYYGGDENAQLEKWVVTAKEHKEFYGIKIPNKCQVTWKLKEGDFNWLNVEITDIEYTTGNNLK</sequence>
<keyword evidence="3" id="KW-1185">Reference proteome</keyword>
<feature type="transmembrane region" description="Helical" evidence="1">
    <location>
        <begin position="65"/>
        <end position="84"/>
    </location>
</feature>
<keyword evidence="1" id="KW-1133">Transmembrane helix</keyword>
<reference evidence="2 3" key="1">
    <citation type="submission" date="2019-05" db="EMBL/GenBank/DDBJ databases">
        <title>Algicella ahnfeltiae gen. nov., sp. nov., a novel marine bacterium of the family Flavobacteriaceae isolated from a red alga.</title>
        <authorList>
            <person name="Nedashkovskaya O.I."/>
            <person name="Kukhlevskiy A.D."/>
            <person name="Kim S.-G."/>
            <person name="Zhukova N.V."/>
            <person name="Mikhailov V.V."/>
        </authorList>
    </citation>
    <scope>NUCLEOTIDE SEQUENCE [LARGE SCALE GENOMIC DNA]</scope>
    <source>
        <strain evidence="2 3">10Alg115</strain>
    </source>
</reference>
<gene>
    <name evidence="2" type="ORF">FF125_11350</name>
</gene>
<proteinExistence type="predicted"/>
<organism evidence="2 3">
    <name type="scientific">Aureibaculum algae</name>
    <dbReference type="NCBI Taxonomy" id="2584122"/>
    <lineage>
        <taxon>Bacteria</taxon>
        <taxon>Pseudomonadati</taxon>
        <taxon>Bacteroidota</taxon>
        <taxon>Flavobacteriia</taxon>
        <taxon>Flavobacteriales</taxon>
        <taxon>Flavobacteriaceae</taxon>
        <taxon>Aureibaculum</taxon>
    </lineage>
</organism>
<dbReference type="Proteomes" id="UP000306229">
    <property type="component" value="Chromosome"/>
</dbReference>
<evidence type="ECO:0000313" key="3">
    <source>
        <dbReference type="Proteomes" id="UP000306229"/>
    </source>
</evidence>
<dbReference type="Pfam" id="PF21900">
    <property type="entry name" value="DUF6920"/>
    <property type="match status" value="1"/>
</dbReference>